<keyword evidence="4" id="KW-1185">Reference proteome</keyword>
<gene>
    <name evidence="3" type="ORF">JOF29_007116</name>
</gene>
<dbReference type="InterPro" id="IPR047057">
    <property type="entry name" value="MerR_fam"/>
</dbReference>
<evidence type="ECO:0000313" key="4">
    <source>
        <dbReference type="Proteomes" id="UP000755585"/>
    </source>
</evidence>
<organism evidence="3 4">
    <name type="scientific">Kribbella aluminosa</name>
    <dbReference type="NCBI Taxonomy" id="416017"/>
    <lineage>
        <taxon>Bacteria</taxon>
        <taxon>Bacillati</taxon>
        <taxon>Actinomycetota</taxon>
        <taxon>Actinomycetes</taxon>
        <taxon>Propionibacteriales</taxon>
        <taxon>Kribbellaceae</taxon>
        <taxon>Kribbella</taxon>
    </lineage>
</organism>
<evidence type="ECO:0000259" key="2">
    <source>
        <dbReference type="PROSITE" id="PS50937"/>
    </source>
</evidence>
<proteinExistence type="predicted"/>
<dbReference type="GO" id="GO:0003677">
    <property type="term" value="F:DNA binding"/>
    <property type="evidence" value="ECO:0007669"/>
    <property type="project" value="UniProtKB-KW"/>
</dbReference>
<dbReference type="PRINTS" id="PR00040">
    <property type="entry name" value="HTHMERR"/>
</dbReference>
<dbReference type="RefSeq" id="WP_209698593.1">
    <property type="nucleotide sequence ID" value="NZ_BAAAVU010000005.1"/>
</dbReference>
<dbReference type="SUPFAM" id="SSF46955">
    <property type="entry name" value="Putative DNA-binding domain"/>
    <property type="match status" value="1"/>
</dbReference>
<dbReference type="PANTHER" id="PTHR30204">
    <property type="entry name" value="REDOX-CYCLING DRUG-SENSING TRANSCRIPTIONAL ACTIVATOR SOXR"/>
    <property type="match status" value="1"/>
</dbReference>
<dbReference type="Proteomes" id="UP000755585">
    <property type="component" value="Unassembled WGS sequence"/>
</dbReference>
<sequence length="147" mass="16398">MTSQTSAQRTRPMTVGELSRRTGVPVKALREYTDLGLIYTRGRSPANYRLYDDDALWCVRFIGELRGLGMTIAEIRDLTAGWPDGAGRPPGAQLADLLRRSRIRVEQRIAGQQQILRRIDSFEAEHRADLVRGDVCWAGDPRCAAGA</sequence>
<dbReference type="SMART" id="SM00422">
    <property type="entry name" value="HTH_MERR"/>
    <property type="match status" value="1"/>
</dbReference>
<dbReference type="PROSITE" id="PS50937">
    <property type="entry name" value="HTH_MERR_2"/>
    <property type="match status" value="1"/>
</dbReference>
<evidence type="ECO:0000256" key="1">
    <source>
        <dbReference type="ARBA" id="ARBA00023125"/>
    </source>
</evidence>
<comment type="caution">
    <text evidence="3">The sequence shown here is derived from an EMBL/GenBank/DDBJ whole genome shotgun (WGS) entry which is preliminary data.</text>
</comment>
<reference evidence="3 4" key="1">
    <citation type="submission" date="2021-03" db="EMBL/GenBank/DDBJ databases">
        <title>Sequencing the genomes of 1000 actinobacteria strains.</title>
        <authorList>
            <person name="Klenk H.-P."/>
        </authorList>
    </citation>
    <scope>NUCLEOTIDE SEQUENCE [LARGE SCALE GENOMIC DNA]</scope>
    <source>
        <strain evidence="3 4">DSM 18824</strain>
    </source>
</reference>
<evidence type="ECO:0000313" key="3">
    <source>
        <dbReference type="EMBL" id="MBP2356006.1"/>
    </source>
</evidence>
<name>A0ABS4UWT6_9ACTN</name>
<dbReference type="InterPro" id="IPR000551">
    <property type="entry name" value="MerR-type_HTH_dom"/>
</dbReference>
<feature type="domain" description="HTH merR-type" evidence="2">
    <location>
        <begin position="12"/>
        <end position="81"/>
    </location>
</feature>
<dbReference type="Gene3D" id="1.10.1660.10">
    <property type="match status" value="1"/>
</dbReference>
<dbReference type="PANTHER" id="PTHR30204:SF93">
    <property type="entry name" value="HTH MERR-TYPE DOMAIN-CONTAINING PROTEIN"/>
    <property type="match status" value="1"/>
</dbReference>
<protein>
    <submittedName>
        <fullName evidence="3">DNA-binding transcriptional MerR regulator</fullName>
    </submittedName>
</protein>
<dbReference type="Pfam" id="PF13411">
    <property type="entry name" value="MerR_1"/>
    <property type="match status" value="1"/>
</dbReference>
<dbReference type="EMBL" id="JAGINT010000002">
    <property type="protein sequence ID" value="MBP2356006.1"/>
    <property type="molecule type" value="Genomic_DNA"/>
</dbReference>
<accession>A0ABS4UWT6</accession>
<keyword evidence="1 3" id="KW-0238">DNA-binding</keyword>
<dbReference type="InterPro" id="IPR009061">
    <property type="entry name" value="DNA-bd_dom_put_sf"/>
</dbReference>